<dbReference type="GO" id="GO:0003677">
    <property type="term" value="F:DNA binding"/>
    <property type="evidence" value="ECO:0007669"/>
    <property type="project" value="InterPro"/>
</dbReference>
<dbReference type="Gene3D" id="3.30.70.1290">
    <property type="entry name" value="Transposase IS200-like"/>
    <property type="match status" value="1"/>
</dbReference>
<evidence type="ECO:0008006" key="2">
    <source>
        <dbReference type="Google" id="ProtNLM"/>
    </source>
</evidence>
<organism evidence="1">
    <name type="scientific">marine sediment metagenome</name>
    <dbReference type="NCBI Taxonomy" id="412755"/>
    <lineage>
        <taxon>unclassified sequences</taxon>
        <taxon>metagenomes</taxon>
        <taxon>ecological metagenomes</taxon>
    </lineage>
</organism>
<protein>
    <recommendedName>
        <fullName evidence="2">Transposase IS200-like domain-containing protein</fullName>
    </recommendedName>
</protein>
<dbReference type="SUPFAM" id="SSF143422">
    <property type="entry name" value="Transposase IS200-like"/>
    <property type="match status" value="1"/>
</dbReference>
<proteinExistence type="predicted"/>
<dbReference type="AlphaFoldDB" id="X1AWY5"/>
<comment type="caution">
    <text evidence="1">The sequence shown here is derived from an EMBL/GenBank/DDBJ whole genome shotgun (WGS) entry which is preliminary data.</text>
</comment>
<dbReference type="EMBL" id="BART01014346">
    <property type="protein sequence ID" value="GAG87624.1"/>
    <property type="molecule type" value="Genomic_DNA"/>
</dbReference>
<dbReference type="GO" id="GO:0006313">
    <property type="term" value="P:DNA transposition"/>
    <property type="evidence" value="ECO:0007669"/>
    <property type="project" value="InterPro"/>
</dbReference>
<accession>X1AWY5</accession>
<dbReference type="InterPro" id="IPR036515">
    <property type="entry name" value="Transposase_17_sf"/>
</dbReference>
<evidence type="ECO:0000313" key="1">
    <source>
        <dbReference type="EMBL" id="GAG87624.1"/>
    </source>
</evidence>
<reference evidence="1" key="1">
    <citation type="journal article" date="2014" name="Front. Microbiol.">
        <title>High frequency of phylogenetically diverse reductive dehalogenase-homologous genes in deep subseafloor sedimentary metagenomes.</title>
        <authorList>
            <person name="Kawai M."/>
            <person name="Futagami T."/>
            <person name="Toyoda A."/>
            <person name="Takaki Y."/>
            <person name="Nishi S."/>
            <person name="Hori S."/>
            <person name="Arai W."/>
            <person name="Tsubouchi T."/>
            <person name="Morono Y."/>
            <person name="Uchiyama I."/>
            <person name="Ito T."/>
            <person name="Fujiyama A."/>
            <person name="Inagaki F."/>
            <person name="Takami H."/>
        </authorList>
    </citation>
    <scope>NUCLEOTIDE SEQUENCE</scope>
    <source>
        <strain evidence="1">Expedition CK06-06</strain>
    </source>
</reference>
<dbReference type="GO" id="GO:0004803">
    <property type="term" value="F:transposase activity"/>
    <property type="evidence" value="ECO:0007669"/>
    <property type="project" value="InterPro"/>
</dbReference>
<name>X1AWY5_9ZZZZ</name>
<sequence length="62" mass="7265">PRAPRVFVEGGIYHVYNRFGSGEAVFADPEVALEFIELLRYVKQRDDWTVFAWVVMSNHYLC</sequence>
<gene>
    <name evidence="1" type="ORF">S01H4_28689</name>
</gene>
<feature type="non-terminal residue" evidence="1">
    <location>
        <position position="1"/>
    </location>
</feature>